<dbReference type="GeneID" id="41321981"/>
<sequence>MNTPALDLFVKKIDTGGYSFARIREEDCYYVDKTLLIKDIFDEDIGGIYLFTRPRRFGKTLNLSMIDAYFNINYRGNTWFDGLAISEHPELDGYKNSFPVIHMDLRNAKTGSNQTYEDFIEKIEVTLYGIFDRFRYLLDSDKTDDDKKALFEKILRMDISPDQMQMCIPMLCSMLRMYHGKKVIILIDEYDRAVSDSFGSESHRPILDFLGGFLEPILKNNPDVQMAYVTGVMQIAKESIFSGINNITVNNTFSVRSDERFGFTETEVKNILTYYGHPEKFEEIEEWYDGYRFGNKDVYNPFSIMNYVSNDFLPDAYWANSGGDSVVRWLLEKTTDENFGMIRDLVMGRSICMGLSDSLIYEDVRSSNKSIFSLMTMSGYLKAVRTDDGFYDVSIPNREVRGVVKTAVEHMVPVDSEVFDKFNIAVLKGDVKDMERSLRHILLGASYLNLTSGYSYQLVLMTMMYSLSRRYDIRTETEEGNGRVDMIMIPKAEGTTPIILELKKVDSENHLDKGLDEAMGQIHEKKYYAGMKGETILIAIAFWGKFPRIRTETVDPATAD</sequence>
<reference evidence="2 3" key="1">
    <citation type="submission" date="2016-10" db="EMBL/GenBank/DDBJ databases">
        <title>Complete genome of the TMA-utilizing, human hosted archaeon Methanomethylophilus alvus Gen. nov, sp. nov., strain Mx-05, derived from a pure culture.</title>
        <authorList>
            <person name="Brugere J.-F."/>
            <person name="Ben Hania W."/>
            <person name="Chaudhary P.P."/>
            <person name="Gaci N."/>
            <person name="Borrel G."/>
            <person name="Cao Van Tuat L."/>
            <person name="Fardeau M.-L."/>
            <person name="Harris H.M.B."/>
            <person name="O'Toole P.W."/>
            <person name="Ollivier B."/>
        </authorList>
    </citation>
    <scope>NUCLEOTIDE SEQUENCE [LARGE SCALE GENOMIC DNA]</scope>
    <source>
        <strain evidence="2 3">Mx-05</strain>
    </source>
</reference>
<gene>
    <name evidence="2" type="ORF">BKD89_05920</name>
</gene>
<evidence type="ECO:0000313" key="2">
    <source>
        <dbReference type="EMBL" id="AYQ55334.1"/>
    </source>
</evidence>
<feature type="domain" description="AAA-ATPase-like" evidence="1">
    <location>
        <begin position="18"/>
        <end position="241"/>
    </location>
</feature>
<dbReference type="Pfam" id="PF09820">
    <property type="entry name" value="AAA-ATPase_like"/>
    <property type="match status" value="1"/>
</dbReference>
<evidence type="ECO:0000259" key="1">
    <source>
        <dbReference type="Pfam" id="PF09820"/>
    </source>
</evidence>
<name>A0A3G3IIE2_9ARCH</name>
<dbReference type="EMBL" id="CP017686">
    <property type="protein sequence ID" value="AYQ55334.1"/>
    <property type="molecule type" value="Genomic_DNA"/>
</dbReference>
<dbReference type="SUPFAM" id="SSF52540">
    <property type="entry name" value="P-loop containing nucleoside triphosphate hydrolases"/>
    <property type="match status" value="1"/>
</dbReference>
<proteinExistence type="predicted"/>
<dbReference type="PANTHER" id="PTHR34825">
    <property type="entry name" value="CONSERVED PROTEIN, WITH A WEAK D-GALACTARATE DEHYDRATASE/ALTRONATE HYDROLASE DOMAIN"/>
    <property type="match status" value="1"/>
</dbReference>
<dbReference type="AlphaFoldDB" id="A0A3G3IIE2"/>
<dbReference type="Pfam" id="PF08011">
    <property type="entry name" value="PDDEXK_9"/>
    <property type="match status" value="1"/>
</dbReference>
<protein>
    <recommendedName>
        <fullName evidence="1">AAA-ATPase-like domain-containing protein</fullName>
    </recommendedName>
</protein>
<dbReference type="PANTHER" id="PTHR34825:SF1">
    <property type="entry name" value="AAA-ATPASE-LIKE DOMAIN-CONTAINING PROTEIN"/>
    <property type="match status" value="1"/>
</dbReference>
<dbReference type="Gene3D" id="3.40.50.300">
    <property type="entry name" value="P-loop containing nucleotide triphosphate hydrolases"/>
    <property type="match status" value="1"/>
</dbReference>
<accession>A0A3G3IIE2</accession>
<organism evidence="2 3">
    <name type="scientific">Methanomethylophilus alvi</name>
    <dbReference type="NCBI Taxonomy" id="1291540"/>
    <lineage>
        <taxon>Archaea</taxon>
        <taxon>Methanobacteriati</taxon>
        <taxon>Thermoplasmatota</taxon>
        <taxon>Thermoplasmata</taxon>
        <taxon>Methanomassiliicoccales</taxon>
        <taxon>Methanomethylophilaceae</taxon>
        <taxon>Methanomethylophilus</taxon>
    </lineage>
</organism>
<dbReference type="RefSeq" id="WP_015505091.1">
    <property type="nucleotide sequence ID" value="NZ_CP017686.1"/>
</dbReference>
<dbReference type="InterPro" id="IPR012547">
    <property type="entry name" value="PDDEXK_9"/>
</dbReference>
<dbReference type="Proteomes" id="UP000273278">
    <property type="component" value="Chromosome"/>
</dbReference>
<dbReference type="InterPro" id="IPR027417">
    <property type="entry name" value="P-loop_NTPase"/>
</dbReference>
<evidence type="ECO:0000313" key="3">
    <source>
        <dbReference type="Proteomes" id="UP000273278"/>
    </source>
</evidence>
<dbReference type="InterPro" id="IPR018631">
    <property type="entry name" value="AAA-ATPase-like_dom"/>
</dbReference>